<sequence length="181" mass="19080">MSAANMSKAVSALLVAFLLVTPIGPASAGRAGLNITIDAVDDSLAANNATIGRELQQWGNNFAPANCPNGWSITGDCVTAEFYIPPRSTTRYYYNNRCNGGWTQALVRAAAGAASCARVTPVCGPFAPACAVACAALVSVAQAQCLDITVMRSSFATRYLTSNFVCCKDCNLWNKILRKCP</sequence>
<feature type="signal peptide" evidence="1">
    <location>
        <begin position="1"/>
        <end position="28"/>
    </location>
</feature>
<reference evidence="3" key="1">
    <citation type="journal article" date="2016" name="Nat. Commun.">
        <title>The Gonium pectorale genome demonstrates co-option of cell cycle regulation during the evolution of multicellularity.</title>
        <authorList>
            <person name="Hanschen E.R."/>
            <person name="Marriage T.N."/>
            <person name="Ferris P.J."/>
            <person name="Hamaji T."/>
            <person name="Toyoda A."/>
            <person name="Fujiyama A."/>
            <person name="Neme R."/>
            <person name="Noguchi H."/>
            <person name="Minakuchi Y."/>
            <person name="Suzuki M."/>
            <person name="Kawai-Toyooka H."/>
            <person name="Smith D.R."/>
            <person name="Sparks H."/>
            <person name="Anderson J."/>
            <person name="Bakaric R."/>
            <person name="Luria V."/>
            <person name="Karger A."/>
            <person name="Kirschner M.W."/>
            <person name="Durand P.M."/>
            <person name="Michod R.E."/>
            <person name="Nozaki H."/>
            <person name="Olson B.J."/>
        </authorList>
    </citation>
    <scope>NUCLEOTIDE SEQUENCE [LARGE SCALE GENOMIC DNA]</scope>
    <source>
        <strain evidence="3">NIES-2863</strain>
    </source>
</reference>
<keyword evidence="1" id="KW-0732">Signal</keyword>
<evidence type="ECO:0008006" key="4">
    <source>
        <dbReference type="Google" id="ProtNLM"/>
    </source>
</evidence>
<dbReference type="Proteomes" id="UP000075714">
    <property type="component" value="Unassembled WGS sequence"/>
</dbReference>
<gene>
    <name evidence="2" type="ORF">GPECTOR_7g974</name>
</gene>
<proteinExistence type="predicted"/>
<dbReference type="EMBL" id="LSYV01000008">
    <property type="protein sequence ID" value="KXZ53524.1"/>
    <property type="molecule type" value="Genomic_DNA"/>
</dbReference>
<accession>A0A150GUQ6</accession>
<name>A0A150GUQ6_GONPE</name>
<dbReference type="AlphaFoldDB" id="A0A150GUQ6"/>
<evidence type="ECO:0000313" key="3">
    <source>
        <dbReference type="Proteomes" id="UP000075714"/>
    </source>
</evidence>
<comment type="caution">
    <text evidence="2">The sequence shown here is derived from an EMBL/GenBank/DDBJ whole genome shotgun (WGS) entry which is preliminary data.</text>
</comment>
<protein>
    <recommendedName>
        <fullName evidence="4">Expansin-like EG45 domain-containing protein</fullName>
    </recommendedName>
</protein>
<organism evidence="2 3">
    <name type="scientific">Gonium pectorale</name>
    <name type="common">Green alga</name>
    <dbReference type="NCBI Taxonomy" id="33097"/>
    <lineage>
        <taxon>Eukaryota</taxon>
        <taxon>Viridiplantae</taxon>
        <taxon>Chlorophyta</taxon>
        <taxon>core chlorophytes</taxon>
        <taxon>Chlorophyceae</taxon>
        <taxon>CS clade</taxon>
        <taxon>Chlamydomonadales</taxon>
        <taxon>Volvocaceae</taxon>
        <taxon>Gonium</taxon>
    </lineage>
</organism>
<evidence type="ECO:0000256" key="1">
    <source>
        <dbReference type="SAM" id="SignalP"/>
    </source>
</evidence>
<feature type="chain" id="PRO_5007562222" description="Expansin-like EG45 domain-containing protein" evidence="1">
    <location>
        <begin position="29"/>
        <end position="181"/>
    </location>
</feature>
<evidence type="ECO:0000313" key="2">
    <source>
        <dbReference type="EMBL" id="KXZ53524.1"/>
    </source>
</evidence>
<keyword evidence="3" id="KW-1185">Reference proteome</keyword>